<dbReference type="AlphaFoldDB" id="A0AAV4QA81"/>
<sequence>MTKYQKLYYQKVRIPLHLPPTQPRFSHLYSCLISFNCPRTKDPKDPNPPSLYQALERSNYLFCLMEDPCVYLRYFQRQQMSETRFKEIRMARRRVGFY</sequence>
<dbReference type="EMBL" id="BPLQ01004183">
    <property type="protein sequence ID" value="GIY06232.1"/>
    <property type="molecule type" value="Genomic_DNA"/>
</dbReference>
<reference evidence="1 2" key="1">
    <citation type="submission" date="2021-06" db="EMBL/GenBank/DDBJ databases">
        <title>Caerostris darwini draft genome.</title>
        <authorList>
            <person name="Kono N."/>
            <person name="Arakawa K."/>
        </authorList>
    </citation>
    <scope>NUCLEOTIDE SEQUENCE [LARGE SCALE GENOMIC DNA]</scope>
</reference>
<dbReference type="Proteomes" id="UP001054837">
    <property type="component" value="Unassembled WGS sequence"/>
</dbReference>
<protein>
    <submittedName>
        <fullName evidence="1">Uncharacterized protein</fullName>
    </submittedName>
</protein>
<comment type="caution">
    <text evidence="1">The sequence shown here is derived from an EMBL/GenBank/DDBJ whole genome shotgun (WGS) entry which is preliminary data.</text>
</comment>
<organism evidence="1 2">
    <name type="scientific">Caerostris darwini</name>
    <dbReference type="NCBI Taxonomy" id="1538125"/>
    <lineage>
        <taxon>Eukaryota</taxon>
        <taxon>Metazoa</taxon>
        <taxon>Ecdysozoa</taxon>
        <taxon>Arthropoda</taxon>
        <taxon>Chelicerata</taxon>
        <taxon>Arachnida</taxon>
        <taxon>Araneae</taxon>
        <taxon>Araneomorphae</taxon>
        <taxon>Entelegynae</taxon>
        <taxon>Araneoidea</taxon>
        <taxon>Araneidae</taxon>
        <taxon>Caerostris</taxon>
    </lineage>
</organism>
<gene>
    <name evidence="1" type="ORF">CDAR_532401</name>
</gene>
<evidence type="ECO:0000313" key="2">
    <source>
        <dbReference type="Proteomes" id="UP001054837"/>
    </source>
</evidence>
<proteinExistence type="predicted"/>
<keyword evidence="2" id="KW-1185">Reference proteome</keyword>
<name>A0AAV4QA81_9ARAC</name>
<evidence type="ECO:0000313" key="1">
    <source>
        <dbReference type="EMBL" id="GIY06232.1"/>
    </source>
</evidence>
<accession>A0AAV4QA81</accession>